<dbReference type="PANTHER" id="PTHR35455">
    <property type="entry name" value="UNNAMED PRODUCT"/>
    <property type="match status" value="1"/>
</dbReference>
<dbReference type="Proteomes" id="UP000507245">
    <property type="component" value="Unassembled WGS sequence"/>
</dbReference>
<evidence type="ECO:0000313" key="2">
    <source>
        <dbReference type="EMBL" id="CAB4299550.1"/>
    </source>
</evidence>
<dbReference type="OrthoDB" id="1915375at2759"/>
<protein>
    <submittedName>
        <fullName evidence="2">Uncharacterized protein</fullName>
    </submittedName>
</protein>
<sequence>MVNQHSSSSSSLGIPVLLFLLLLLLSPTVLAKSRRSISDFETRQKKNQCYADIESGLWGWQCKSSLIAKENCALRCLSSTCYELVYESDPLEEGEKDLVRGQEFKYCMHNVLHFAVECWGTLGTYFFVGFSYLLVLTPLWANVSSIDTEVVSRWVKGSNSQGQLLDQSRTS</sequence>
<reference evidence="3" key="1">
    <citation type="journal article" date="2020" name="Genome Biol.">
        <title>Gamete binning: chromosome-level and haplotype-resolved genome assembly enabled by high-throughput single-cell sequencing of gamete genomes.</title>
        <authorList>
            <person name="Campoy J.A."/>
            <person name="Sun H."/>
            <person name="Goel M."/>
            <person name="Jiao W.-B."/>
            <person name="Folz-Donahue K."/>
            <person name="Wang N."/>
            <person name="Rubio M."/>
            <person name="Liu C."/>
            <person name="Kukat C."/>
            <person name="Ruiz D."/>
            <person name="Huettel B."/>
            <person name="Schneeberger K."/>
        </authorList>
    </citation>
    <scope>NUCLEOTIDE SEQUENCE [LARGE SCALE GENOMIC DNA]</scope>
    <source>
        <strain evidence="3">cv. Rojo Pasion</strain>
    </source>
</reference>
<feature type="chain" id="PRO_5026768642" evidence="1">
    <location>
        <begin position="32"/>
        <end position="171"/>
    </location>
</feature>
<dbReference type="EMBL" id="CAEKKB010000002">
    <property type="protein sequence ID" value="CAB4299550.1"/>
    <property type="molecule type" value="Genomic_DNA"/>
</dbReference>
<keyword evidence="1" id="KW-0732">Signal</keyword>
<feature type="signal peptide" evidence="1">
    <location>
        <begin position="1"/>
        <end position="31"/>
    </location>
</feature>
<gene>
    <name evidence="2" type="ORF">ORAREDHAP_LOCUS14014</name>
</gene>
<dbReference type="InterPro" id="IPR031985">
    <property type="entry name" value="DUF4787"/>
</dbReference>
<organism evidence="2 3">
    <name type="scientific">Prunus armeniaca</name>
    <name type="common">Apricot</name>
    <name type="synonym">Armeniaca vulgaris</name>
    <dbReference type="NCBI Taxonomy" id="36596"/>
    <lineage>
        <taxon>Eukaryota</taxon>
        <taxon>Viridiplantae</taxon>
        <taxon>Streptophyta</taxon>
        <taxon>Embryophyta</taxon>
        <taxon>Tracheophyta</taxon>
        <taxon>Spermatophyta</taxon>
        <taxon>Magnoliopsida</taxon>
        <taxon>eudicotyledons</taxon>
        <taxon>Gunneridae</taxon>
        <taxon>Pentapetalae</taxon>
        <taxon>rosids</taxon>
        <taxon>fabids</taxon>
        <taxon>Rosales</taxon>
        <taxon>Rosaceae</taxon>
        <taxon>Amygdaloideae</taxon>
        <taxon>Amygdaleae</taxon>
        <taxon>Prunus</taxon>
    </lineage>
</organism>
<evidence type="ECO:0000313" key="3">
    <source>
        <dbReference type="Proteomes" id="UP000507245"/>
    </source>
</evidence>
<dbReference type="AlphaFoldDB" id="A0A6J5WCV7"/>
<keyword evidence="3" id="KW-1185">Reference proteome</keyword>
<name>A0A6J5WCV7_PRUAR</name>
<dbReference type="Pfam" id="PF16029">
    <property type="entry name" value="DUF4787"/>
    <property type="match status" value="1"/>
</dbReference>
<evidence type="ECO:0000256" key="1">
    <source>
        <dbReference type="SAM" id="SignalP"/>
    </source>
</evidence>
<accession>A0A6J5WCV7</accession>
<proteinExistence type="predicted"/>
<dbReference type="PANTHER" id="PTHR35455:SF1">
    <property type="entry name" value="AGAP005842-PA"/>
    <property type="match status" value="1"/>
</dbReference>